<protein>
    <submittedName>
        <fullName evidence="2">Uncharacterized protein</fullName>
    </submittedName>
</protein>
<gene>
    <name evidence="2" type="ORF">JJL50_15135</name>
</gene>
<name>A0ABD7C0Y3_STEMA</name>
<evidence type="ECO:0000313" key="2">
    <source>
        <dbReference type="EMBL" id="QQQ41278.1"/>
    </source>
</evidence>
<dbReference type="Proteomes" id="UP000596095">
    <property type="component" value="Chromosome"/>
</dbReference>
<proteinExistence type="predicted"/>
<dbReference type="AlphaFoldDB" id="A0ABD7C0Y3"/>
<feature type="compositionally biased region" description="Low complexity" evidence="1">
    <location>
        <begin position="44"/>
        <end position="62"/>
    </location>
</feature>
<evidence type="ECO:0000256" key="1">
    <source>
        <dbReference type="SAM" id="MobiDB-lite"/>
    </source>
</evidence>
<reference evidence="2 3" key="1">
    <citation type="submission" date="2021-01" db="EMBL/GenBank/DDBJ databases">
        <title>Genome Characterization of a novel Stenotrophomonas isolate with high keratinase activity.</title>
        <authorList>
            <person name="Cao Z.-J."/>
        </authorList>
    </citation>
    <scope>NUCLEOTIDE SEQUENCE [LARGE SCALE GENOMIC DNA]</scope>
    <source>
        <strain evidence="2 3">DHHJ</strain>
    </source>
</reference>
<dbReference type="RefSeq" id="WP_201116936.1">
    <property type="nucleotide sequence ID" value="NZ_CP067993.1"/>
</dbReference>
<feature type="region of interest" description="Disordered" evidence="1">
    <location>
        <begin position="145"/>
        <end position="173"/>
    </location>
</feature>
<dbReference type="EMBL" id="CP067993">
    <property type="protein sequence ID" value="QQQ41278.1"/>
    <property type="molecule type" value="Genomic_DNA"/>
</dbReference>
<accession>A0ABD7C0Y3</accession>
<feature type="region of interest" description="Disordered" evidence="1">
    <location>
        <begin position="38"/>
        <end position="63"/>
    </location>
</feature>
<evidence type="ECO:0000313" key="3">
    <source>
        <dbReference type="Proteomes" id="UP000596095"/>
    </source>
</evidence>
<organism evidence="2 3">
    <name type="scientific">Stenotrophomonas maltophilia</name>
    <name type="common">Pseudomonas maltophilia</name>
    <name type="synonym">Xanthomonas maltophilia</name>
    <dbReference type="NCBI Taxonomy" id="40324"/>
    <lineage>
        <taxon>Bacteria</taxon>
        <taxon>Pseudomonadati</taxon>
        <taxon>Pseudomonadota</taxon>
        <taxon>Gammaproteobacteria</taxon>
        <taxon>Lysobacterales</taxon>
        <taxon>Lysobacteraceae</taxon>
        <taxon>Stenotrophomonas</taxon>
        <taxon>Stenotrophomonas maltophilia group</taxon>
    </lineage>
</organism>
<sequence length="502" mass="49905">MANDQQKPYPQVSSTFAPAATANLTGADYRVGRGLSSGAVPSLQTAAGQPAAAAAPAPAAGTRFGRGLRTWADETEKVHRRTVNAGLGAAEGLANAALAPGRTLGGFARDAVSGFNGTEHPDAGKPLNLRVTLPRLSAAAAAPAAGAASGGSPAAPAATAAAPGPVGAAAASPQGPTVIVNDGTVGAPENPYLKADPKALVPGMRTLDGQPGGVASRIGEHGENVYDNASLARLGQNENRNTLGAFDARTVGGLPASLPVVGAGAAGTGAVGAVIGIPGEVERRAAMRQSELATDLRTKGRGSPSMRRALVDQYQAEQGNAVSMANNAAKIASDEGLAGASLAARSAEAGADRQLRGLGLAADIAQRNQQGQQVARMLTGADGNAYGLTNDGTVRQITGADGKPFRGATDAAGAITPKVRLDFLGEQRKSINDSLGLSAEEKASALADVDAQIATLLGGNQVPQGGPTPPEAAIAQLRANPGTRAQFDATFGAGAAARYLGK</sequence>